<organism evidence="4 5">
    <name type="scientific">Sphingobium jiangsuense</name>
    <dbReference type="NCBI Taxonomy" id="870476"/>
    <lineage>
        <taxon>Bacteria</taxon>
        <taxon>Pseudomonadati</taxon>
        <taxon>Pseudomonadota</taxon>
        <taxon>Alphaproteobacteria</taxon>
        <taxon>Sphingomonadales</taxon>
        <taxon>Sphingomonadaceae</taxon>
        <taxon>Sphingobium</taxon>
    </lineage>
</organism>
<evidence type="ECO:0000256" key="2">
    <source>
        <dbReference type="SAM" id="SignalP"/>
    </source>
</evidence>
<dbReference type="EMBL" id="JACIDT010000006">
    <property type="protein sequence ID" value="MBB3926282.1"/>
    <property type="molecule type" value="Genomic_DNA"/>
</dbReference>
<dbReference type="AlphaFoldDB" id="A0A7W6BJR8"/>
<protein>
    <submittedName>
        <fullName evidence="4">TonB family protein</fullName>
    </submittedName>
</protein>
<feature type="signal peptide" evidence="2">
    <location>
        <begin position="1"/>
        <end position="26"/>
    </location>
</feature>
<dbReference type="RefSeq" id="WP_188071827.1">
    <property type="nucleotide sequence ID" value="NZ_BSPS01000052.1"/>
</dbReference>
<proteinExistence type="predicted"/>
<sequence>MGVSHFLRWIDAVAAGVLMLAMTALAQASVPRPGQDEAVPLPSAGDVPGMPGKAAPPLPPRPRVRAVPAESPGNWMQPEDYPAAILALRGEGTSAFRLYVDEKGAVQQCWITAGSGIEMLDRATCALMKERARFRPARNARGQAVRDVYQNRVVWRLPPIDAEPFAEGGMHLVMAVDRVGASTSCFLTGRWTGAATGEEEDQQAEEEGGCPADLADIPARMALAARGYGPEDLRQVNLDLFTMIDRIRADEVYRGSPGAMTTGASVWRFGVDAGGTVRECALERQRGSELLLPDLCVPLLQRRFEPAPETAGAPAARNGWIVLLFSYKTGP</sequence>
<feature type="chain" id="PRO_5030815618" evidence="2">
    <location>
        <begin position="27"/>
        <end position="331"/>
    </location>
</feature>
<comment type="caution">
    <text evidence="4">The sequence shown here is derived from an EMBL/GenBank/DDBJ whole genome shotgun (WGS) entry which is preliminary data.</text>
</comment>
<dbReference type="Proteomes" id="UP000571950">
    <property type="component" value="Unassembled WGS sequence"/>
</dbReference>
<feature type="region of interest" description="Disordered" evidence="1">
    <location>
        <begin position="32"/>
        <end position="73"/>
    </location>
</feature>
<accession>A0A7W6BJR8</accession>
<dbReference type="Pfam" id="PF03544">
    <property type="entry name" value="TonB_C"/>
    <property type="match status" value="1"/>
</dbReference>
<dbReference type="InterPro" id="IPR037682">
    <property type="entry name" value="TonB_C"/>
</dbReference>
<name>A0A7W6BJR8_9SPHN</name>
<dbReference type="Gene3D" id="3.30.1150.10">
    <property type="match status" value="1"/>
</dbReference>
<feature type="domain" description="TonB C-terminal" evidence="3">
    <location>
        <begin position="80"/>
        <end position="157"/>
    </location>
</feature>
<reference evidence="4 5" key="1">
    <citation type="submission" date="2020-08" db="EMBL/GenBank/DDBJ databases">
        <title>Genomic Encyclopedia of Type Strains, Phase IV (KMG-IV): sequencing the most valuable type-strain genomes for metagenomic binning, comparative biology and taxonomic classification.</title>
        <authorList>
            <person name="Goeker M."/>
        </authorList>
    </citation>
    <scope>NUCLEOTIDE SEQUENCE [LARGE SCALE GENOMIC DNA]</scope>
    <source>
        <strain evidence="4 5">DSM 26189</strain>
    </source>
</reference>
<evidence type="ECO:0000259" key="3">
    <source>
        <dbReference type="Pfam" id="PF03544"/>
    </source>
</evidence>
<gene>
    <name evidence="4" type="ORF">GGR43_001999</name>
</gene>
<dbReference type="GO" id="GO:0055085">
    <property type="term" value="P:transmembrane transport"/>
    <property type="evidence" value="ECO:0007669"/>
    <property type="project" value="InterPro"/>
</dbReference>
<dbReference type="SUPFAM" id="SSF74653">
    <property type="entry name" value="TolA/TonB C-terminal domain"/>
    <property type="match status" value="1"/>
</dbReference>
<evidence type="ECO:0000313" key="5">
    <source>
        <dbReference type="Proteomes" id="UP000571950"/>
    </source>
</evidence>
<keyword evidence="2" id="KW-0732">Signal</keyword>
<evidence type="ECO:0000256" key="1">
    <source>
        <dbReference type="SAM" id="MobiDB-lite"/>
    </source>
</evidence>
<keyword evidence="5" id="KW-1185">Reference proteome</keyword>
<evidence type="ECO:0000313" key="4">
    <source>
        <dbReference type="EMBL" id="MBB3926282.1"/>
    </source>
</evidence>